<keyword evidence="2" id="KW-1185">Reference proteome</keyword>
<gene>
    <name evidence="1" type="ORF">JZO69_01340</name>
</gene>
<sequence>MLSFNIDILTLPQVKELITSTDDTQHSQIRVSKDGEVFVSRTIGSKDIENLQFRYETFDAGNGYIGEKAASDDRYVEQIFNFLKSDWEHGRVGYLDNH</sequence>
<accession>A0ABS3GUR5</accession>
<evidence type="ECO:0000313" key="2">
    <source>
        <dbReference type="Proteomes" id="UP000664632"/>
    </source>
</evidence>
<proteinExistence type="predicted"/>
<protein>
    <submittedName>
        <fullName evidence="1">Uncharacterized protein</fullName>
    </submittedName>
</protein>
<dbReference type="RefSeq" id="WP_207111114.1">
    <property type="nucleotide sequence ID" value="NZ_JAFLWD010000003.1"/>
</dbReference>
<organism evidence="1 2">
    <name type="scientific">Candidatus Enterococcus ikei</name>
    <dbReference type="NCBI Taxonomy" id="2815326"/>
    <lineage>
        <taxon>Bacteria</taxon>
        <taxon>Bacillati</taxon>
        <taxon>Bacillota</taxon>
        <taxon>Bacilli</taxon>
        <taxon>Lactobacillales</taxon>
        <taxon>Enterococcaceae</taxon>
        <taxon>Enterococcus</taxon>
    </lineage>
</organism>
<dbReference type="Proteomes" id="UP000664632">
    <property type="component" value="Unassembled WGS sequence"/>
</dbReference>
<name>A0ABS3GUR5_9ENTE</name>
<reference evidence="1 2" key="1">
    <citation type="submission" date="2021-03" db="EMBL/GenBank/DDBJ databases">
        <title>Enterococcal diversity collection.</title>
        <authorList>
            <person name="Gilmore M.S."/>
            <person name="Schwartzman J."/>
            <person name="Van Tyne D."/>
            <person name="Martin M."/>
            <person name="Earl A.M."/>
            <person name="Manson A.L."/>
            <person name="Straub T."/>
            <person name="Salamzade R."/>
            <person name="Saavedra J."/>
            <person name="Lebreton F."/>
            <person name="Prichula J."/>
            <person name="Schaufler K."/>
            <person name="Gaca A."/>
            <person name="Sgardioli B."/>
            <person name="Wagenaar J."/>
            <person name="Strong T."/>
        </authorList>
    </citation>
    <scope>NUCLEOTIDE SEQUENCE [LARGE SCALE GENOMIC DNA]</scope>
    <source>
        <strain evidence="1 2">DIV0869a</strain>
    </source>
</reference>
<evidence type="ECO:0000313" key="1">
    <source>
        <dbReference type="EMBL" id="MBO0439005.1"/>
    </source>
</evidence>
<comment type="caution">
    <text evidence="1">The sequence shown here is derived from an EMBL/GenBank/DDBJ whole genome shotgun (WGS) entry which is preliminary data.</text>
</comment>
<dbReference type="EMBL" id="JAFLWD010000003">
    <property type="protein sequence ID" value="MBO0439005.1"/>
    <property type="molecule type" value="Genomic_DNA"/>
</dbReference>